<protein>
    <submittedName>
        <fullName evidence="1">Uncharacterized protein</fullName>
    </submittedName>
</protein>
<evidence type="ECO:0000313" key="2">
    <source>
        <dbReference type="Proteomes" id="UP001207654"/>
    </source>
</evidence>
<reference evidence="1 2" key="1">
    <citation type="submission" date="2022-11" db="EMBL/GenBank/DDBJ databases">
        <title>Minimal conservation of predation-associated metabolite biosynthetic gene clusters underscores biosynthetic potential of Myxococcota including descriptions for ten novel species: Archangium lansinium sp. nov., Myxococcus landrumus sp. nov., Nannocystis bai.</title>
        <authorList>
            <person name="Ahearne A."/>
            <person name="Stevens C."/>
            <person name="Phillips K."/>
        </authorList>
    </citation>
    <scope>NUCLEOTIDE SEQUENCE [LARGE SCALE GENOMIC DNA]</scope>
    <source>
        <strain evidence="1 2">MIWBW</strain>
    </source>
</reference>
<dbReference type="Proteomes" id="UP001207654">
    <property type="component" value="Unassembled WGS sequence"/>
</dbReference>
<keyword evidence="2" id="KW-1185">Reference proteome</keyword>
<sequence length="268" mass="31007">MTPEHSPVLEFPAWLYDTTAAILRKARTEGRWWAREHLKTGAFPQPRQMRQVPPGEVLVMHSGAEGFDWNRPRWRVHMFLSVFMDLDEGVPEAAHQRMRNAFESFCLSTPWGALYYTVSPPPLRSAERMANRLASLLRFWDVLQGPRYAFWSFDQKYTLDELIADIYRKTLEAWCPGGPASVREHMALAVERMARATREECEEAVLRLMPVLVEGDNDLKHHEVLSDPDFLRERLSALPPKDFDDLSSAEKYSVAVQLAAWDRELGRH</sequence>
<evidence type="ECO:0000313" key="1">
    <source>
        <dbReference type="EMBL" id="MCY1083615.1"/>
    </source>
</evidence>
<name>A0ABT4APJ2_9BACT</name>
<dbReference type="RefSeq" id="WP_267542139.1">
    <property type="nucleotide sequence ID" value="NZ_JAPNKA010000001.1"/>
</dbReference>
<organism evidence="1 2">
    <name type="scientific">Archangium lansingense</name>
    <dbReference type="NCBI Taxonomy" id="2995310"/>
    <lineage>
        <taxon>Bacteria</taxon>
        <taxon>Pseudomonadati</taxon>
        <taxon>Myxococcota</taxon>
        <taxon>Myxococcia</taxon>
        <taxon>Myxococcales</taxon>
        <taxon>Cystobacterineae</taxon>
        <taxon>Archangiaceae</taxon>
        <taxon>Archangium</taxon>
    </lineage>
</organism>
<proteinExistence type="predicted"/>
<comment type="caution">
    <text evidence="1">The sequence shown here is derived from an EMBL/GenBank/DDBJ whole genome shotgun (WGS) entry which is preliminary data.</text>
</comment>
<accession>A0ABT4APJ2</accession>
<gene>
    <name evidence="1" type="ORF">OV287_55170</name>
</gene>
<dbReference type="EMBL" id="JAPNKA010000001">
    <property type="protein sequence ID" value="MCY1083615.1"/>
    <property type="molecule type" value="Genomic_DNA"/>
</dbReference>